<evidence type="ECO:0000313" key="6">
    <source>
        <dbReference type="Proteomes" id="UP000806542"/>
    </source>
</evidence>
<comment type="similarity">
    <text evidence="1">Belongs to the class IV-like SAM-binding methyltransferase superfamily. RNA methyltransferase TrmH family.</text>
</comment>
<gene>
    <name evidence="5" type="ORF">INF28_02210</name>
</gene>
<accession>A0A9D5R7V6</accession>
<dbReference type="GO" id="GO:0032259">
    <property type="term" value="P:methylation"/>
    <property type="evidence" value="ECO:0007669"/>
    <property type="project" value="UniProtKB-KW"/>
</dbReference>
<dbReference type="InterPro" id="IPR053888">
    <property type="entry name" value="MRM3-like_sub_bind"/>
</dbReference>
<dbReference type="InterPro" id="IPR051259">
    <property type="entry name" value="rRNA_Methyltransferase"/>
</dbReference>
<dbReference type="Gene3D" id="3.30.1330.30">
    <property type="match status" value="1"/>
</dbReference>
<dbReference type="PANTHER" id="PTHR43191">
    <property type="entry name" value="RRNA METHYLTRANSFERASE 3"/>
    <property type="match status" value="1"/>
</dbReference>
<dbReference type="SMART" id="SM00967">
    <property type="entry name" value="SpoU_sub_bind"/>
    <property type="match status" value="1"/>
</dbReference>
<organism evidence="5 6">
    <name type="scientific">Ructibacterium gallinarum</name>
    <dbReference type="NCBI Taxonomy" id="2779355"/>
    <lineage>
        <taxon>Bacteria</taxon>
        <taxon>Bacillati</taxon>
        <taxon>Bacillota</taxon>
        <taxon>Clostridia</taxon>
        <taxon>Eubacteriales</taxon>
        <taxon>Oscillospiraceae</taxon>
        <taxon>Ructibacterium</taxon>
    </lineage>
</organism>
<dbReference type="GO" id="GO:0003723">
    <property type="term" value="F:RNA binding"/>
    <property type="evidence" value="ECO:0007669"/>
    <property type="project" value="InterPro"/>
</dbReference>
<dbReference type="CDD" id="cd18095">
    <property type="entry name" value="SpoU-like_rRNA-MTase"/>
    <property type="match status" value="1"/>
</dbReference>
<dbReference type="EMBL" id="JADCKB010000003">
    <property type="protein sequence ID" value="MBE5039282.1"/>
    <property type="molecule type" value="Genomic_DNA"/>
</dbReference>
<dbReference type="InterPro" id="IPR029028">
    <property type="entry name" value="Alpha/beta_knot_MTases"/>
</dbReference>
<feature type="domain" description="RNA 2-O ribose methyltransferase substrate binding" evidence="4">
    <location>
        <begin position="31"/>
        <end position="106"/>
    </location>
</feature>
<dbReference type="GO" id="GO:0005737">
    <property type="term" value="C:cytoplasm"/>
    <property type="evidence" value="ECO:0007669"/>
    <property type="project" value="UniProtKB-ARBA"/>
</dbReference>
<dbReference type="InterPro" id="IPR001537">
    <property type="entry name" value="SpoU_MeTrfase"/>
</dbReference>
<dbReference type="RefSeq" id="WP_404815131.1">
    <property type="nucleotide sequence ID" value="NZ_JADCKB010000003.1"/>
</dbReference>
<evidence type="ECO:0000259" key="4">
    <source>
        <dbReference type="SMART" id="SM00967"/>
    </source>
</evidence>
<keyword evidence="3" id="KW-0808">Transferase</keyword>
<dbReference type="InterPro" id="IPR029064">
    <property type="entry name" value="Ribosomal_eL30-like_sf"/>
</dbReference>
<keyword evidence="6" id="KW-1185">Reference proteome</keyword>
<evidence type="ECO:0000256" key="3">
    <source>
        <dbReference type="ARBA" id="ARBA00022679"/>
    </source>
</evidence>
<evidence type="ECO:0000313" key="5">
    <source>
        <dbReference type="EMBL" id="MBE5039282.1"/>
    </source>
</evidence>
<dbReference type="Gene3D" id="3.40.1280.10">
    <property type="match status" value="1"/>
</dbReference>
<name>A0A9D5R7V6_9FIRM</name>
<evidence type="ECO:0000256" key="2">
    <source>
        <dbReference type="ARBA" id="ARBA00022603"/>
    </source>
</evidence>
<dbReference type="AlphaFoldDB" id="A0A9D5R7V6"/>
<comment type="caution">
    <text evidence="5">The sequence shown here is derived from an EMBL/GenBank/DDBJ whole genome shotgun (WGS) entry which is preliminary data.</text>
</comment>
<keyword evidence="2 5" id="KW-0489">Methyltransferase</keyword>
<dbReference type="Proteomes" id="UP000806542">
    <property type="component" value="Unassembled WGS sequence"/>
</dbReference>
<dbReference type="Pfam" id="PF00588">
    <property type="entry name" value="SpoU_methylase"/>
    <property type="match status" value="1"/>
</dbReference>
<dbReference type="GO" id="GO:0008173">
    <property type="term" value="F:RNA methyltransferase activity"/>
    <property type="evidence" value="ECO:0007669"/>
    <property type="project" value="InterPro"/>
</dbReference>
<dbReference type="GO" id="GO:0006396">
    <property type="term" value="P:RNA processing"/>
    <property type="evidence" value="ECO:0007669"/>
    <property type="project" value="InterPro"/>
</dbReference>
<reference evidence="5" key="1">
    <citation type="submission" date="2020-10" db="EMBL/GenBank/DDBJ databases">
        <title>ChiBAC.</title>
        <authorList>
            <person name="Zenner C."/>
            <person name="Hitch T.C.A."/>
            <person name="Clavel T."/>
        </authorList>
    </citation>
    <scope>NUCLEOTIDE SEQUENCE</scope>
    <source>
        <strain evidence="5">DSM 107454</strain>
    </source>
</reference>
<proteinExistence type="inferred from homology"/>
<dbReference type="InterPro" id="IPR029026">
    <property type="entry name" value="tRNA_m1G_MTases_N"/>
</dbReference>
<dbReference type="PANTHER" id="PTHR43191:SF2">
    <property type="entry name" value="RRNA METHYLTRANSFERASE 3, MITOCHONDRIAL"/>
    <property type="match status" value="1"/>
</dbReference>
<evidence type="ECO:0000256" key="1">
    <source>
        <dbReference type="ARBA" id="ARBA00007228"/>
    </source>
</evidence>
<dbReference type="Pfam" id="PF22435">
    <property type="entry name" value="MRM3-like_sub_bind"/>
    <property type="match status" value="1"/>
</dbReference>
<sequence>MIPISSRDNKNLKLIRSLRRKKGRIDSGLYFAEGMRMVQEALLDAEAEIQFIIVSDEFAEKNKIFINSLDEKGKTVYTARESLFLEICNTESPQGIGVVLRMPEFVVPDWEKQTFVLILDGIADPGNLGTIIRTAEAAGVSCVCLLKGCTDLYNPKTVRSTMGSLFRMHCLSGGQVEALLPALKQHGFTIAVTALKHSVSLEQAEIVGPRALVIGSEAFGVSDEVLNYADIRVKISMEGKVESLNAAVAAGIAMYFLRPQGGRDRG</sequence>
<dbReference type="SUPFAM" id="SSF55315">
    <property type="entry name" value="L30e-like"/>
    <property type="match status" value="1"/>
</dbReference>
<dbReference type="SUPFAM" id="SSF75217">
    <property type="entry name" value="alpha/beta knot"/>
    <property type="match status" value="1"/>
</dbReference>
<protein>
    <submittedName>
        <fullName evidence="5">RNA methyltransferase</fullName>
    </submittedName>
</protein>
<dbReference type="InterPro" id="IPR013123">
    <property type="entry name" value="SpoU_subst-bd"/>
</dbReference>